<dbReference type="OrthoDB" id="5046242at2759"/>
<dbReference type="Proteomes" id="UP000271241">
    <property type="component" value="Unassembled WGS sequence"/>
</dbReference>
<dbReference type="PANTHER" id="PTHR10742">
    <property type="entry name" value="FLAVIN MONOAMINE OXIDASE"/>
    <property type="match status" value="1"/>
</dbReference>
<evidence type="ECO:0000313" key="3">
    <source>
        <dbReference type="Proteomes" id="UP000271241"/>
    </source>
</evidence>
<dbReference type="Pfam" id="PF01593">
    <property type="entry name" value="Amino_oxidase"/>
    <property type="match status" value="1"/>
</dbReference>
<dbReference type="Gene3D" id="3.90.660.10">
    <property type="match status" value="1"/>
</dbReference>
<gene>
    <name evidence="2" type="ORF">THASP1DRAFT_30204</name>
</gene>
<name>A0A4P9XPP1_9FUNG</name>
<feature type="domain" description="Amine oxidase" evidence="1">
    <location>
        <begin position="1"/>
        <end position="448"/>
    </location>
</feature>
<accession>A0A4P9XPP1</accession>
<dbReference type="SUPFAM" id="SSF51905">
    <property type="entry name" value="FAD/NAD(P)-binding domain"/>
    <property type="match status" value="1"/>
</dbReference>
<organism evidence="2 3">
    <name type="scientific">Thamnocephalis sphaerospora</name>
    <dbReference type="NCBI Taxonomy" id="78915"/>
    <lineage>
        <taxon>Eukaryota</taxon>
        <taxon>Fungi</taxon>
        <taxon>Fungi incertae sedis</taxon>
        <taxon>Zoopagomycota</taxon>
        <taxon>Zoopagomycotina</taxon>
        <taxon>Zoopagomycetes</taxon>
        <taxon>Zoopagales</taxon>
        <taxon>Sigmoideomycetaceae</taxon>
        <taxon>Thamnocephalis</taxon>
    </lineage>
</organism>
<dbReference type="AlphaFoldDB" id="A0A4P9XPP1"/>
<dbReference type="InterPro" id="IPR050281">
    <property type="entry name" value="Flavin_monoamine_oxidase"/>
</dbReference>
<keyword evidence="3" id="KW-1185">Reference proteome</keyword>
<evidence type="ECO:0000259" key="1">
    <source>
        <dbReference type="Pfam" id="PF01593"/>
    </source>
</evidence>
<dbReference type="GO" id="GO:0016491">
    <property type="term" value="F:oxidoreductase activity"/>
    <property type="evidence" value="ECO:0007669"/>
    <property type="project" value="InterPro"/>
</dbReference>
<dbReference type="STRING" id="78915.A0A4P9XPP1"/>
<evidence type="ECO:0000313" key="2">
    <source>
        <dbReference type="EMBL" id="RKP07985.1"/>
    </source>
</evidence>
<dbReference type="Gene3D" id="3.50.50.60">
    <property type="entry name" value="FAD/NAD(P)-binding domain"/>
    <property type="match status" value="1"/>
</dbReference>
<dbReference type="SUPFAM" id="SSF54373">
    <property type="entry name" value="FAD-linked reductases, C-terminal domain"/>
    <property type="match status" value="1"/>
</dbReference>
<sequence>MAGVGAARKLRDHGVDTVILEARNRVGGRIHSTQLSSGCTLDLGASFLHDLPYLNLEQTIKAAGVQVIKSAQEIIIPRPGQPPLSMRESRRLVNVVWEGYDGICRRANAKSPQRRDFLVGDAMHAWLDRMVDNRGVDRTLAHCAVDIMAEFCGCELNDLSPAHAATDIDYLGEDYVSKQGYMPILRQIAGNDILQSVHLEHVVTRVSYSEDAVCVTTARHGEFVADAVLVTLPLGVLKSGAIQFAPPLPAWKQGAVDRVGVGLMNKLVIEYDSDCVPFWPPKNDFVTLRPEDVFTKDPGAAADVLPRDSVYFVNYYALLGCPVLAALLHCGLGEWAETQSDEQMAERITRHLARYFPAAADTRPIRCTLTRWRQDPYAKGSYTHLPHGSSAEDLRLLAQPFGLDANDKGSANESKARVFWAGEHAESTEFGLAHGALISGQRAAKQLLTRFGIEETG</sequence>
<proteinExistence type="predicted"/>
<dbReference type="InterPro" id="IPR002937">
    <property type="entry name" value="Amino_oxidase"/>
</dbReference>
<reference evidence="3" key="1">
    <citation type="journal article" date="2018" name="Nat. Microbiol.">
        <title>Leveraging single-cell genomics to expand the fungal tree of life.</title>
        <authorList>
            <person name="Ahrendt S.R."/>
            <person name="Quandt C.A."/>
            <person name="Ciobanu D."/>
            <person name="Clum A."/>
            <person name="Salamov A."/>
            <person name="Andreopoulos B."/>
            <person name="Cheng J.F."/>
            <person name="Woyke T."/>
            <person name="Pelin A."/>
            <person name="Henrissat B."/>
            <person name="Reynolds N.K."/>
            <person name="Benny G.L."/>
            <person name="Smith M.E."/>
            <person name="James T.Y."/>
            <person name="Grigoriev I.V."/>
        </authorList>
    </citation>
    <scope>NUCLEOTIDE SEQUENCE [LARGE SCALE GENOMIC DNA]</scope>
    <source>
        <strain evidence="3">RSA 1356</strain>
    </source>
</reference>
<dbReference type="EMBL" id="KZ992651">
    <property type="protein sequence ID" value="RKP07985.1"/>
    <property type="molecule type" value="Genomic_DNA"/>
</dbReference>
<dbReference type="InterPro" id="IPR036188">
    <property type="entry name" value="FAD/NAD-bd_sf"/>
</dbReference>
<dbReference type="PANTHER" id="PTHR10742:SF410">
    <property type="entry name" value="LYSINE-SPECIFIC HISTONE DEMETHYLASE 2"/>
    <property type="match status" value="1"/>
</dbReference>
<protein>
    <submittedName>
        <fullName evidence="2">Flavin-containing amine oxidoreductase-domain containing protein</fullName>
    </submittedName>
</protein>